<protein>
    <submittedName>
        <fullName evidence="6">Hydrolase</fullName>
    </submittedName>
</protein>
<dbReference type="PIRSF" id="PIRSF005211">
    <property type="entry name" value="Ab_hydro_YheT"/>
    <property type="match status" value="1"/>
</dbReference>
<dbReference type="InterPro" id="IPR000952">
    <property type="entry name" value="AB_hydrolase_4_CS"/>
</dbReference>
<feature type="active site" description="Charge relay system" evidence="4">
    <location>
        <position position="279"/>
    </location>
</feature>
<keyword evidence="7" id="KW-1185">Reference proteome</keyword>
<dbReference type="PATRIC" id="fig|1315976.3.peg.1105"/>
<dbReference type="InterPro" id="IPR000073">
    <property type="entry name" value="AB_hydrolase_1"/>
</dbReference>
<dbReference type="PANTHER" id="PTHR10794">
    <property type="entry name" value="ABHYDROLASE DOMAIN-CONTAINING PROTEIN"/>
    <property type="match status" value="1"/>
</dbReference>
<dbReference type="InterPro" id="IPR029058">
    <property type="entry name" value="AB_hydrolase_fold"/>
</dbReference>
<dbReference type="RefSeq" id="WP_010862750.1">
    <property type="nucleotide sequence ID" value="NZ_KB944507.1"/>
</dbReference>
<gene>
    <name evidence="6" type="ORF">PLESHI_05627</name>
</gene>
<keyword evidence="3 6" id="KW-0378">Hydrolase</keyword>
<dbReference type="PROSITE" id="PS01133">
    <property type="entry name" value="UPF0017"/>
    <property type="match status" value="1"/>
</dbReference>
<comment type="similarity">
    <text evidence="1">Belongs to the AB hydrolase superfamily. AB hydrolase 4 family.</text>
</comment>
<dbReference type="PANTHER" id="PTHR10794:SF94">
    <property type="entry name" value="ESTERASE YHET-RELATED"/>
    <property type="match status" value="1"/>
</dbReference>
<evidence type="ECO:0000256" key="4">
    <source>
        <dbReference type="PIRSR" id="PIRSR005211-1"/>
    </source>
</evidence>
<name>R8ASU9_PLESH</name>
<dbReference type="AlphaFoldDB" id="R8ASU9"/>
<dbReference type="EMBL" id="AQQO01000036">
    <property type="protein sequence ID" value="EON89409.1"/>
    <property type="molecule type" value="Genomic_DNA"/>
</dbReference>
<dbReference type="STRING" id="703.SAMEA2665130_00258"/>
<dbReference type="GO" id="GO:0034338">
    <property type="term" value="F:short-chain carboxylesterase activity"/>
    <property type="evidence" value="ECO:0007669"/>
    <property type="project" value="TreeGrafter"/>
</dbReference>
<evidence type="ECO:0000313" key="7">
    <source>
        <dbReference type="Proteomes" id="UP000014012"/>
    </source>
</evidence>
<dbReference type="GO" id="GO:0047372">
    <property type="term" value="F:monoacylglycerol lipase activity"/>
    <property type="evidence" value="ECO:0007669"/>
    <property type="project" value="TreeGrafter"/>
</dbReference>
<organism evidence="6 7">
    <name type="scientific">Plesiomonas shigelloides 302-73</name>
    <dbReference type="NCBI Taxonomy" id="1315976"/>
    <lineage>
        <taxon>Bacteria</taxon>
        <taxon>Pseudomonadati</taxon>
        <taxon>Pseudomonadota</taxon>
        <taxon>Gammaproteobacteria</taxon>
        <taxon>Enterobacterales</taxon>
        <taxon>Enterobacteriaceae</taxon>
        <taxon>Plesiomonas</taxon>
    </lineage>
</organism>
<dbReference type="Gene3D" id="3.40.50.1820">
    <property type="entry name" value="alpha/beta hydrolase"/>
    <property type="match status" value="1"/>
</dbReference>
<dbReference type="NCBIfam" id="NF008218">
    <property type="entry name" value="PRK10985.1"/>
    <property type="match status" value="1"/>
</dbReference>
<evidence type="ECO:0000256" key="2">
    <source>
        <dbReference type="ARBA" id="ARBA00022487"/>
    </source>
</evidence>
<accession>R8ASU9</accession>
<reference evidence="6 7" key="1">
    <citation type="journal article" date="2013" name="Genome Announc.">
        <title>Genome Sequence of Plesiomonas shigelloides Strain 302-73 (Serotype O1).</title>
        <authorList>
            <person name="Pique N."/>
            <person name="Aquilini E."/>
            <person name="Alioto T."/>
            <person name="Minana-Galbis D."/>
            <person name="Tomas J.M."/>
        </authorList>
    </citation>
    <scope>NUCLEOTIDE SEQUENCE [LARGE SCALE GENOMIC DNA]</scope>
    <source>
        <strain evidence="6 7">302-73</strain>
    </source>
</reference>
<dbReference type="SUPFAM" id="SSF53474">
    <property type="entry name" value="alpha/beta-Hydrolases"/>
    <property type="match status" value="1"/>
</dbReference>
<dbReference type="Proteomes" id="UP000014012">
    <property type="component" value="Unassembled WGS sequence"/>
</dbReference>
<evidence type="ECO:0000313" key="6">
    <source>
        <dbReference type="EMBL" id="EON89409.1"/>
    </source>
</evidence>
<evidence type="ECO:0000259" key="5">
    <source>
        <dbReference type="Pfam" id="PF00561"/>
    </source>
</evidence>
<dbReference type="InterPro" id="IPR050960">
    <property type="entry name" value="AB_hydrolase_4_sf"/>
</dbReference>
<proteinExistence type="inferred from homology"/>
<dbReference type="InterPro" id="IPR012020">
    <property type="entry name" value="ABHD4"/>
</dbReference>
<sequence>MSARICAAHEPAAFMPFYPLRGAHNPHLQTLLPRLLRRQPQFTPITQTLETPDGDFLELAWTESPLTAKHKPRVVLFHGLEGNFHSPYAHGLLQAILDAGWLGLLMHFRGCGSEPNRLARAYHSGDTADARFVLQWLQRNFGEQNTAAIGISLGGNMLARYLAEYGTDTLLQAAVTVSAPFALEPCSRRLEQGFSRIYHQYLLGKMKSNLLRKMTLRRVDLPLSQTEIRQLRRLRDFDHLLTAPLHGFDSAEDYYQRCSALPVLAHITVPTLMLHAKDDPFMTEAVIPPQGTLPANIEYQLTEHGGHVGFVGGTWQQPQMWLEQRIPQWLRPHLE</sequence>
<dbReference type="HOGENOM" id="CLU_032487_0_0_6"/>
<dbReference type="Pfam" id="PF00561">
    <property type="entry name" value="Abhydrolase_1"/>
    <property type="match status" value="1"/>
</dbReference>
<feature type="active site" description="Charge relay system" evidence="4">
    <location>
        <position position="152"/>
    </location>
</feature>
<feature type="domain" description="AB hydrolase-1" evidence="5">
    <location>
        <begin position="72"/>
        <end position="311"/>
    </location>
</feature>
<evidence type="ECO:0000256" key="1">
    <source>
        <dbReference type="ARBA" id="ARBA00010884"/>
    </source>
</evidence>
<dbReference type="FunFam" id="3.40.50.1820:FF:000080">
    <property type="entry name" value="Alpha/beta hydrolase"/>
    <property type="match status" value="1"/>
</dbReference>
<comment type="caution">
    <text evidence="6">The sequence shown here is derived from an EMBL/GenBank/DDBJ whole genome shotgun (WGS) entry which is preliminary data.</text>
</comment>
<keyword evidence="2" id="KW-0719">Serine esterase</keyword>
<evidence type="ECO:0000256" key="3">
    <source>
        <dbReference type="ARBA" id="ARBA00022801"/>
    </source>
</evidence>
<feature type="active site" description="Charge relay system" evidence="4">
    <location>
        <position position="307"/>
    </location>
</feature>